<evidence type="ECO:0000313" key="5">
    <source>
        <dbReference type="Proteomes" id="UP000255231"/>
    </source>
</evidence>
<protein>
    <recommendedName>
        <fullName evidence="6">Nuclear transport factor 2 family protein</fullName>
    </recommendedName>
</protein>
<dbReference type="OrthoDB" id="73398at59732"/>
<gene>
    <name evidence="3" type="ORF">NCTC13560_03379</name>
    <name evidence="2" type="ORF">SAMN05421682_104238</name>
</gene>
<accession>A0A381FIG1</accession>
<dbReference type="RefSeq" id="WP_076559832.1">
    <property type="nucleotide sequence ID" value="NZ_CP033929.1"/>
</dbReference>
<name>A0A381FIG1_9FLAO</name>
<evidence type="ECO:0000256" key="1">
    <source>
        <dbReference type="SAM" id="SignalP"/>
    </source>
</evidence>
<dbReference type="AlphaFoldDB" id="A0A381FIG1"/>
<dbReference type="Proteomes" id="UP000255231">
    <property type="component" value="Unassembled WGS sequence"/>
</dbReference>
<keyword evidence="4" id="KW-1185">Reference proteome</keyword>
<evidence type="ECO:0000313" key="4">
    <source>
        <dbReference type="Proteomes" id="UP000185725"/>
    </source>
</evidence>
<feature type="chain" id="PRO_5016806011" description="Nuclear transport factor 2 family protein" evidence="1">
    <location>
        <begin position="19"/>
        <end position="148"/>
    </location>
</feature>
<organism evidence="3 5">
    <name type="scientific">Chryseobacterium indoltheticum</name>
    <dbReference type="NCBI Taxonomy" id="254"/>
    <lineage>
        <taxon>Bacteria</taxon>
        <taxon>Pseudomonadati</taxon>
        <taxon>Bacteroidota</taxon>
        <taxon>Flavobacteriia</taxon>
        <taxon>Flavobacteriales</taxon>
        <taxon>Weeksellaceae</taxon>
        <taxon>Chryseobacterium group</taxon>
        <taxon>Chryseobacterium</taxon>
    </lineage>
</organism>
<dbReference type="Proteomes" id="UP000185725">
    <property type="component" value="Unassembled WGS sequence"/>
</dbReference>
<feature type="signal peptide" evidence="1">
    <location>
        <begin position="1"/>
        <end position="18"/>
    </location>
</feature>
<evidence type="ECO:0008006" key="6">
    <source>
        <dbReference type="Google" id="ProtNLM"/>
    </source>
</evidence>
<reference evidence="2 4" key="1">
    <citation type="submission" date="2017-01" db="EMBL/GenBank/DDBJ databases">
        <authorList>
            <person name="Varghese N."/>
            <person name="Submissions S."/>
        </authorList>
    </citation>
    <scope>NUCLEOTIDE SEQUENCE [LARGE SCALE GENOMIC DNA]</scope>
    <source>
        <strain evidence="2 4">ATCC 27950</strain>
    </source>
</reference>
<dbReference type="EMBL" id="UFVS01000001">
    <property type="protein sequence ID" value="SUX45942.1"/>
    <property type="molecule type" value="Genomic_DNA"/>
</dbReference>
<proteinExistence type="predicted"/>
<evidence type="ECO:0000313" key="2">
    <source>
        <dbReference type="EMBL" id="SIQ36770.1"/>
    </source>
</evidence>
<dbReference type="GeneID" id="303674754"/>
<keyword evidence="1" id="KW-0732">Signal</keyword>
<sequence length="148" mass="16970">MKKLIILLPILIFSVFQAQNKIVNPAKFEVSQKTNDVVSGLHGDVKVAVKDGKEQNINIYFEYMSSKSEFDKLGYEKIDRMITLSRDALLRNLKNKYSFNPKKVAVSYDESLNAWAIIWEYVANNSYGGEVVGNQVILYNDDLQRIEI</sequence>
<reference evidence="3 5" key="2">
    <citation type="submission" date="2018-06" db="EMBL/GenBank/DDBJ databases">
        <authorList>
            <consortium name="Pathogen Informatics"/>
            <person name="Doyle S."/>
        </authorList>
    </citation>
    <scope>NUCLEOTIDE SEQUENCE [LARGE SCALE GENOMIC DNA]</scope>
    <source>
        <strain evidence="3 5">NCTC13560</strain>
    </source>
</reference>
<dbReference type="KEGG" id="cil:EG358_13665"/>
<dbReference type="EMBL" id="FTMF01000004">
    <property type="protein sequence ID" value="SIQ36770.1"/>
    <property type="molecule type" value="Genomic_DNA"/>
</dbReference>
<evidence type="ECO:0000313" key="3">
    <source>
        <dbReference type="EMBL" id="SUX45942.1"/>
    </source>
</evidence>